<evidence type="ECO:0000313" key="2">
    <source>
        <dbReference type="Proteomes" id="UP000623090"/>
    </source>
</evidence>
<proteinExistence type="predicted"/>
<evidence type="ECO:0000313" key="1">
    <source>
        <dbReference type="EMBL" id="NPC65446.1"/>
    </source>
</evidence>
<dbReference type="Proteomes" id="UP000623090">
    <property type="component" value="Unassembled WGS sequence"/>
</dbReference>
<reference evidence="1 2" key="1">
    <citation type="journal article" date="2020" name="Microorganisms">
        <title>Description of Komagataeibacter melaceti sp. nov. and Komagataeibacter melomenusus sp. nov. Isolated from Apple Cider Vinegar.</title>
        <authorList>
            <person name="Maric L."/>
            <person name="Cleenwerck I."/>
            <person name="Accetto T."/>
            <person name="Vandamme P."/>
            <person name="Trcek J."/>
        </authorList>
    </citation>
    <scope>NUCLEOTIDE SEQUENCE [LARGE SCALE GENOMIC DNA]</scope>
    <source>
        <strain evidence="1 2">AV436</strain>
    </source>
</reference>
<gene>
    <name evidence="1" type="ORF">HNW77_03275</name>
</gene>
<protein>
    <submittedName>
        <fullName evidence="1">Uncharacterized protein</fullName>
    </submittedName>
</protein>
<keyword evidence="2" id="KW-1185">Reference proteome</keyword>
<organism evidence="1 2">
    <name type="scientific">Komagataeibacter melomenusus</name>
    <dbReference type="NCBI Taxonomy" id="2766578"/>
    <lineage>
        <taxon>Bacteria</taxon>
        <taxon>Pseudomonadati</taxon>
        <taxon>Pseudomonadota</taxon>
        <taxon>Alphaproteobacteria</taxon>
        <taxon>Acetobacterales</taxon>
        <taxon>Acetobacteraceae</taxon>
        <taxon>Komagataeibacter</taxon>
    </lineage>
</organism>
<dbReference type="EMBL" id="JABJWC010000005">
    <property type="protein sequence ID" value="NPC65446.1"/>
    <property type="molecule type" value="Genomic_DNA"/>
</dbReference>
<dbReference type="RefSeq" id="WP_172155374.1">
    <property type="nucleotide sequence ID" value="NZ_JABJWC010000005.1"/>
</dbReference>
<dbReference type="Gene3D" id="3.55.50.30">
    <property type="match status" value="1"/>
</dbReference>
<name>A0ABX2ABG4_9PROT</name>
<comment type="caution">
    <text evidence="1">The sequence shown here is derived from an EMBL/GenBank/DDBJ whole genome shotgun (WGS) entry which is preliminary data.</text>
</comment>
<accession>A0ABX2ABG4</accession>
<sequence length="119" mass="13199">MTVRFRCDFRAFLLVTAGTASLVMPWARAEARSIHIAAQPMARVLEALGRQTGQNIVFTPRQVAHIQVEAVNGNMTAAQAVRRVLALIPMSAFDHKGLYKYLDAYGIRSIRALRSNTKS</sequence>